<feature type="transmembrane region" description="Helical" evidence="2">
    <location>
        <begin position="187"/>
        <end position="205"/>
    </location>
</feature>
<evidence type="ECO:0000313" key="4">
    <source>
        <dbReference type="Proteomes" id="UP001596439"/>
    </source>
</evidence>
<dbReference type="InterPro" id="IPR036259">
    <property type="entry name" value="MFS_trans_sf"/>
</dbReference>
<organism evidence="3 4">
    <name type="scientific">Exiguobacterium aestuarii</name>
    <dbReference type="NCBI Taxonomy" id="273527"/>
    <lineage>
        <taxon>Bacteria</taxon>
        <taxon>Bacillati</taxon>
        <taxon>Bacillota</taxon>
        <taxon>Bacilli</taxon>
        <taxon>Bacillales</taxon>
        <taxon>Bacillales Family XII. Incertae Sedis</taxon>
        <taxon>Exiguobacterium</taxon>
    </lineage>
</organism>
<feature type="transmembrane region" description="Helical" evidence="2">
    <location>
        <begin position="21"/>
        <end position="39"/>
    </location>
</feature>
<feature type="transmembrane region" description="Helical" evidence="2">
    <location>
        <begin position="257"/>
        <end position="287"/>
    </location>
</feature>
<gene>
    <name evidence="3" type="ORF">ACFQO8_11785</name>
</gene>
<dbReference type="InterPro" id="IPR053160">
    <property type="entry name" value="MFS_DHA3_Transporter"/>
</dbReference>
<comment type="subcellular location">
    <subcellularLocation>
        <location evidence="1">Cell membrane</location>
        <topology evidence="1">Multi-pass membrane protein</topology>
    </subcellularLocation>
</comment>
<dbReference type="PANTHER" id="PTHR23530:SF1">
    <property type="entry name" value="PERMEASE, MAJOR FACILITATOR SUPERFAMILY-RELATED"/>
    <property type="match status" value="1"/>
</dbReference>
<evidence type="ECO:0000313" key="3">
    <source>
        <dbReference type="EMBL" id="MFC7390825.1"/>
    </source>
</evidence>
<dbReference type="Proteomes" id="UP001596439">
    <property type="component" value="Unassembled WGS sequence"/>
</dbReference>
<dbReference type="Gene3D" id="1.20.1250.20">
    <property type="entry name" value="MFS general substrate transporter like domains"/>
    <property type="match status" value="1"/>
</dbReference>
<evidence type="ECO:0000256" key="2">
    <source>
        <dbReference type="SAM" id="Phobius"/>
    </source>
</evidence>
<dbReference type="SUPFAM" id="SSF103473">
    <property type="entry name" value="MFS general substrate transporter"/>
    <property type="match status" value="1"/>
</dbReference>
<dbReference type="RefSeq" id="WP_214790317.1">
    <property type="nucleotide sequence ID" value="NZ_JANIEL010000116.1"/>
</dbReference>
<keyword evidence="2" id="KW-1133">Transmembrane helix</keyword>
<keyword evidence="2" id="KW-0812">Transmembrane</keyword>
<proteinExistence type="predicted"/>
<reference evidence="4" key="1">
    <citation type="journal article" date="2019" name="Int. J. Syst. Evol. Microbiol.">
        <title>The Global Catalogue of Microorganisms (GCM) 10K type strain sequencing project: providing services to taxonomists for standard genome sequencing and annotation.</title>
        <authorList>
            <consortium name="The Broad Institute Genomics Platform"/>
            <consortium name="The Broad Institute Genome Sequencing Center for Infectious Disease"/>
            <person name="Wu L."/>
            <person name="Ma J."/>
        </authorList>
    </citation>
    <scope>NUCLEOTIDE SEQUENCE [LARGE SCALE GENOMIC DNA]</scope>
    <source>
        <strain evidence="4">CCUG 55590</strain>
    </source>
</reference>
<keyword evidence="2" id="KW-0472">Membrane</keyword>
<dbReference type="InterPro" id="IPR011701">
    <property type="entry name" value="MFS"/>
</dbReference>
<comment type="caution">
    <text evidence="3">The sequence shown here is derived from an EMBL/GenBank/DDBJ whole genome shotgun (WGS) entry which is preliminary data.</text>
</comment>
<sequence length="356" mass="39713">MIERLFWESRGISIQEVVYLEMVYALIIVLLEVPTGVWADHTARRRLVQIGVGLEWLSFVVILYSFTFTGFFVAISCSAVGSVIRSGAENALLYESLQESHDASSFERVLGRLNAIGILSAVTAALSGSMLAQYLPLDWNYKLSIGSLLIATVCSQFLVEPTQREMEERLTWRHLFKGFQFVWSNKSLRHVTISFLAAVSAFNFIDEFWQLYARDVSVPIYWFGVISSGLLLIQLPGQLFAGTIARFAPSERWLKRFGWMMGGGFLVIGLFPNPIGIGVMGLLALLYGTMEPLYYGLLHHQVPSSIRATTESSVSMLWHLGILLFGVVFIIGTTGSLFLAFSIIGVVVWIVHATHP</sequence>
<accession>A0ABW2PSY2</accession>
<protein>
    <submittedName>
        <fullName evidence="3">MFS transporter</fullName>
    </submittedName>
</protein>
<feature type="transmembrane region" description="Helical" evidence="2">
    <location>
        <begin position="59"/>
        <end position="84"/>
    </location>
</feature>
<evidence type="ECO:0000256" key="1">
    <source>
        <dbReference type="ARBA" id="ARBA00004651"/>
    </source>
</evidence>
<dbReference type="Pfam" id="PF07690">
    <property type="entry name" value="MFS_1"/>
    <property type="match status" value="1"/>
</dbReference>
<feature type="transmembrane region" description="Helical" evidence="2">
    <location>
        <begin position="322"/>
        <end position="351"/>
    </location>
</feature>
<keyword evidence="4" id="KW-1185">Reference proteome</keyword>
<dbReference type="EMBL" id="JBHTCE010000002">
    <property type="protein sequence ID" value="MFC7390825.1"/>
    <property type="molecule type" value="Genomic_DNA"/>
</dbReference>
<dbReference type="PANTHER" id="PTHR23530">
    <property type="entry name" value="TRANSPORT PROTEIN-RELATED"/>
    <property type="match status" value="1"/>
</dbReference>
<name>A0ABW2PSY2_9BACL</name>
<feature type="transmembrane region" description="Helical" evidence="2">
    <location>
        <begin position="220"/>
        <end position="245"/>
    </location>
</feature>